<dbReference type="InterPro" id="IPR002110">
    <property type="entry name" value="Ankyrin_rpt"/>
</dbReference>
<keyword evidence="5" id="KW-1185">Reference proteome</keyword>
<dbReference type="PANTHER" id="PTHR24134:SF9">
    <property type="entry name" value="ANKYRIN REPEAT AND SOCS BOX PROTEIN 8"/>
    <property type="match status" value="1"/>
</dbReference>
<dbReference type="PANTHER" id="PTHR24134">
    <property type="entry name" value="ANKYRIN REPEAT-CONTAINING PROTEIN DDB_G0279043"/>
    <property type="match status" value="1"/>
</dbReference>
<evidence type="ECO:0000313" key="5">
    <source>
        <dbReference type="Proteomes" id="UP000078046"/>
    </source>
</evidence>
<accession>A0A177BCB3</accession>
<reference evidence="4 5" key="1">
    <citation type="submission" date="2016-04" db="EMBL/GenBank/DDBJ databases">
        <title>The genome of Intoshia linei affirms orthonectids as highly simplified spiralians.</title>
        <authorList>
            <person name="Mikhailov K.V."/>
            <person name="Slusarev G.S."/>
            <person name="Nikitin M.A."/>
            <person name="Logacheva M.D."/>
            <person name="Penin A."/>
            <person name="Aleoshin V."/>
            <person name="Panchin Y.V."/>
        </authorList>
    </citation>
    <scope>NUCLEOTIDE SEQUENCE [LARGE SCALE GENOMIC DNA]</scope>
    <source>
        <strain evidence="4">Intl2013</strain>
        <tissue evidence="4">Whole animal</tissue>
    </source>
</reference>
<proteinExistence type="predicted"/>
<evidence type="ECO:0000256" key="3">
    <source>
        <dbReference type="PROSITE-ProRule" id="PRU00023"/>
    </source>
</evidence>
<sequence>MDPMWDKDLIDQIKEAKKNVPEKFISHWEFDENNIDFASQKDIENKKDIRFLWAAENDKIAILQELHQKYPNLINIQDSDGYSPLHRAVYNDNCEIALYLLDNGANINSLTKSNWTPLHSAVHWKHLDMVVLLIQHGADVNAKTSSNVTPIHLACSSDNREIIECLLLQEGIDLDVKSNSGDYPIDLCKRHNRYSFLFDMHNHNVQSII</sequence>
<dbReference type="PROSITE" id="PS50297">
    <property type="entry name" value="ANK_REP_REGION"/>
    <property type="match status" value="3"/>
</dbReference>
<evidence type="ECO:0000256" key="1">
    <source>
        <dbReference type="ARBA" id="ARBA00022737"/>
    </source>
</evidence>
<dbReference type="SMART" id="SM00248">
    <property type="entry name" value="ANK"/>
    <property type="match status" value="4"/>
</dbReference>
<dbReference type="AlphaFoldDB" id="A0A177BCB3"/>
<comment type="caution">
    <text evidence="4">The sequence shown here is derived from an EMBL/GenBank/DDBJ whole genome shotgun (WGS) entry which is preliminary data.</text>
</comment>
<evidence type="ECO:0000313" key="4">
    <source>
        <dbReference type="EMBL" id="OAF71282.1"/>
    </source>
</evidence>
<dbReference type="Pfam" id="PF12796">
    <property type="entry name" value="Ank_2"/>
    <property type="match status" value="1"/>
</dbReference>
<keyword evidence="2 3" id="KW-0040">ANK repeat</keyword>
<dbReference type="Gene3D" id="1.25.40.20">
    <property type="entry name" value="Ankyrin repeat-containing domain"/>
    <property type="match status" value="1"/>
</dbReference>
<feature type="repeat" description="ANK" evidence="3">
    <location>
        <begin position="80"/>
        <end position="112"/>
    </location>
</feature>
<dbReference type="EMBL" id="LWCA01000064">
    <property type="protein sequence ID" value="OAF71282.1"/>
    <property type="molecule type" value="Genomic_DNA"/>
</dbReference>
<dbReference type="Pfam" id="PF00023">
    <property type="entry name" value="Ank"/>
    <property type="match status" value="1"/>
</dbReference>
<feature type="repeat" description="ANK" evidence="3">
    <location>
        <begin position="146"/>
        <end position="179"/>
    </location>
</feature>
<protein>
    <submittedName>
        <fullName evidence="4">Ankyrin repeat domain-containing protein 49</fullName>
    </submittedName>
</protein>
<dbReference type="InterPro" id="IPR036770">
    <property type="entry name" value="Ankyrin_rpt-contain_sf"/>
</dbReference>
<dbReference type="PRINTS" id="PR01415">
    <property type="entry name" value="ANKYRIN"/>
</dbReference>
<feature type="repeat" description="ANK" evidence="3">
    <location>
        <begin position="113"/>
        <end position="145"/>
    </location>
</feature>
<keyword evidence="1" id="KW-0677">Repeat</keyword>
<dbReference type="Proteomes" id="UP000078046">
    <property type="component" value="Unassembled WGS sequence"/>
</dbReference>
<dbReference type="SUPFAM" id="SSF48403">
    <property type="entry name" value="Ankyrin repeat"/>
    <property type="match status" value="1"/>
</dbReference>
<name>A0A177BCB3_9BILA</name>
<dbReference type="OrthoDB" id="19174at2759"/>
<organism evidence="4 5">
    <name type="scientific">Intoshia linei</name>
    <dbReference type="NCBI Taxonomy" id="1819745"/>
    <lineage>
        <taxon>Eukaryota</taxon>
        <taxon>Metazoa</taxon>
        <taxon>Spiralia</taxon>
        <taxon>Lophotrochozoa</taxon>
        <taxon>Mesozoa</taxon>
        <taxon>Orthonectida</taxon>
        <taxon>Rhopaluridae</taxon>
        <taxon>Intoshia</taxon>
    </lineage>
</organism>
<evidence type="ECO:0000256" key="2">
    <source>
        <dbReference type="ARBA" id="ARBA00023043"/>
    </source>
</evidence>
<gene>
    <name evidence="4" type="ORF">A3Q56_00962</name>
</gene>
<dbReference type="PROSITE" id="PS50088">
    <property type="entry name" value="ANK_REPEAT"/>
    <property type="match status" value="3"/>
</dbReference>